<accession>A0ABU4EYB1</accession>
<dbReference type="Pfam" id="PF00561">
    <property type="entry name" value="Abhydrolase_1"/>
    <property type="match status" value="1"/>
</dbReference>
<dbReference type="SUPFAM" id="SSF53474">
    <property type="entry name" value="alpha/beta-Hydrolases"/>
    <property type="match status" value="1"/>
</dbReference>
<dbReference type="Proteomes" id="UP001185792">
    <property type="component" value="Unassembled WGS sequence"/>
</dbReference>
<dbReference type="GO" id="GO:0016787">
    <property type="term" value="F:hydrolase activity"/>
    <property type="evidence" value="ECO:0007669"/>
    <property type="project" value="UniProtKB-KW"/>
</dbReference>
<comment type="caution">
    <text evidence="5">The sequence shown here is derived from an EMBL/GenBank/DDBJ whole genome shotgun (WGS) entry which is preliminary data.</text>
</comment>
<reference evidence="5 6" key="1">
    <citation type="submission" date="2023-10" db="EMBL/GenBank/DDBJ databases">
        <title>Development of a sustainable strategy for remediation of hydrocarbon-contaminated territories based on the waste exchange concept.</title>
        <authorList>
            <person name="Krivoruchko A."/>
        </authorList>
    </citation>
    <scope>NUCLEOTIDE SEQUENCE [LARGE SCALE GENOMIC DNA]</scope>
    <source>
        <strain evidence="5 6">IEGM 1236</strain>
    </source>
</reference>
<organism evidence="5 6">
    <name type="scientific">Williamsia marianensis</name>
    <dbReference type="NCBI Taxonomy" id="85044"/>
    <lineage>
        <taxon>Bacteria</taxon>
        <taxon>Bacillati</taxon>
        <taxon>Actinomycetota</taxon>
        <taxon>Actinomycetes</taxon>
        <taxon>Mycobacteriales</taxon>
        <taxon>Nocardiaceae</taxon>
        <taxon>Williamsia</taxon>
    </lineage>
</organism>
<comment type="similarity">
    <text evidence="1">Belongs to the peptidase S33 family.</text>
</comment>
<dbReference type="PANTHER" id="PTHR43248:SF29">
    <property type="entry name" value="TRIPEPTIDYL AMINOPEPTIDASE"/>
    <property type="match status" value="1"/>
</dbReference>
<protein>
    <submittedName>
        <fullName evidence="5">Alpha/beta hydrolase</fullName>
    </submittedName>
</protein>
<evidence type="ECO:0000256" key="2">
    <source>
        <dbReference type="ARBA" id="ARBA00022729"/>
    </source>
</evidence>
<evidence type="ECO:0000259" key="4">
    <source>
        <dbReference type="Pfam" id="PF00561"/>
    </source>
</evidence>
<dbReference type="InterPro" id="IPR000073">
    <property type="entry name" value="AB_hydrolase_1"/>
</dbReference>
<dbReference type="Gene3D" id="3.40.50.1820">
    <property type="entry name" value="alpha/beta hydrolase"/>
    <property type="match status" value="1"/>
</dbReference>
<evidence type="ECO:0000313" key="6">
    <source>
        <dbReference type="Proteomes" id="UP001185792"/>
    </source>
</evidence>
<evidence type="ECO:0000313" key="5">
    <source>
        <dbReference type="EMBL" id="MDV7136234.1"/>
    </source>
</evidence>
<dbReference type="InterPro" id="IPR029058">
    <property type="entry name" value="AB_hydrolase_fold"/>
</dbReference>
<keyword evidence="2" id="KW-0732">Signal</keyword>
<proteinExistence type="inferred from homology"/>
<name>A0ABU4EYB1_WILMA</name>
<gene>
    <name evidence="5" type="ORF">R4198_21260</name>
</gene>
<evidence type="ECO:0000256" key="3">
    <source>
        <dbReference type="ARBA" id="ARBA00022801"/>
    </source>
</evidence>
<keyword evidence="3 5" id="KW-0378">Hydrolase</keyword>
<dbReference type="EMBL" id="JAWLUM010000004">
    <property type="protein sequence ID" value="MDV7136234.1"/>
    <property type="molecule type" value="Genomic_DNA"/>
</dbReference>
<feature type="domain" description="AB hydrolase-1" evidence="4">
    <location>
        <begin position="131"/>
        <end position="517"/>
    </location>
</feature>
<dbReference type="InterPro" id="IPR051601">
    <property type="entry name" value="Serine_prot/Carboxylest_S33"/>
</dbReference>
<sequence>MDESPTRLVDQGLTRLVDQGPTGPRRVVTVVTILMALLLTAACTEGVSGTPTDATFTTGVAPTPDLDRFYGQEVRWGPCTDFADQELNGYPSDRSDCATVSVPVDYADPEGQVAQIAMFRLRASGNKIGSLLVNPGGPGASAVEFIAAQADFLGGLDVSERFDLIGFDPRGIGRSTPEIRCLTDEERDAERAETLVDMTPDGIATIEDRARLFAQKCAERLGTEYLAHVGTDDVVKDMDVLREVLGDEQLNYLGYSYGTRIGATYAEQFPTKVRAMVNDGAVDPSADPVEDAVAQREGFQSAFDAFSADCARYPDCALGPDPSKATARFQQLTRPLIDAPVPTTQDRRLTYGDAMTGVSQALYSDTLWEPLREGLAQLTEGNGSTLLRLADLYEGRDSSGAYTNTLDTFTVVRCVDDPPLTDQAQIDRLDVESRRVAPFADDGRGTGRGARDACAFWPVPPTSTPHELDVPDLPTTVVVSTTNDPATPYQAGVELARQLRARLITFEGDQHTASLQGDDCVDDAITAYFVDLTLPEENLKC</sequence>
<keyword evidence="6" id="KW-1185">Reference proteome</keyword>
<dbReference type="PANTHER" id="PTHR43248">
    <property type="entry name" value="2-SUCCINYL-6-HYDROXY-2,4-CYCLOHEXADIENE-1-CARBOXYLATE SYNTHASE"/>
    <property type="match status" value="1"/>
</dbReference>
<evidence type="ECO:0000256" key="1">
    <source>
        <dbReference type="ARBA" id="ARBA00010088"/>
    </source>
</evidence>